<proteinExistence type="predicted"/>
<dbReference type="OrthoDB" id="615056at2"/>
<dbReference type="Proteomes" id="UP000250831">
    <property type="component" value="Unassembled WGS sequence"/>
</dbReference>
<organism evidence="1 2">
    <name type="scientific">Sphingobacterium athyrii</name>
    <dbReference type="NCBI Taxonomy" id="2152717"/>
    <lineage>
        <taxon>Bacteria</taxon>
        <taxon>Pseudomonadati</taxon>
        <taxon>Bacteroidota</taxon>
        <taxon>Sphingobacteriia</taxon>
        <taxon>Sphingobacteriales</taxon>
        <taxon>Sphingobacteriaceae</taxon>
        <taxon>Sphingobacterium</taxon>
    </lineage>
</organism>
<comment type="caution">
    <text evidence="1">The sequence shown here is derived from an EMBL/GenBank/DDBJ whole genome shotgun (WGS) entry which is preliminary data.</text>
</comment>
<accession>A0A363NWC2</accession>
<evidence type="ECO:0000313" key="1">
    <source>
        <dbReference type="EMBL" id="PUV25018.1"/>
    </source>
</evidence>
<evidence type="ECO:0008006" key="3">
    <source>
        <dbReference type="Google" id="ProtNLM"/>
    </source>
</evidence>
<name>A0A363NWC2_9SPHI</name>
<dbReference type="AlphaFoldDB" id="A0A363NWC2"/>
<gene>
    <name evidence="1" type="ORF">DCO56_08730</name>
</gene>
<dbReference type="EMBL" id="QCXX01000002">
    <property type="protein sequence ID" value="PUV25018.1"/>
    <property type="molecule type" value="Genomic_DNA"/>
</dbReference>
<protein>
    <recommendedName>
        <fullName evidence="3">DUF4397 domain-containing protein</fullName>
    </recommendedName>
</protein>
<reference evidence="1 2" key="1">
    <citation type="submission" date="2018-04" db="EMBL/GenBank/DDBJ databases">
        <title>Sphingobacterium sp. M46 Genome.</title>
        <authorList>
            <person name="Cheng J."/>
            <person name="Li Y."/>
        </authorList>
    </citation>
    <scope>NUCLEOTIDE SEQUENCE [LARGE SCALE GENOMIC DNA]</scope>
    <source>
        <strain evidence="1 2">M46</strain>
    </source>
</reference>
<dbReference type="PROSITE" id="PS51257">
    <property type="entry name" value="PROKAR_LIPOPROTEIN"/>
    <property type="match status" value="1"/>
</dbReference>
<sequence length="578" mass="64100">MKSSKKIFVLLLLGLFVSCSKDKFVEEVDNRYNTGASKSSNVRIVNLGGSNQVIVNGDSITNFVIRKGETDPMAGKYPPTKYFPVDGRLGTLWNVPQDLLNKQNSADIEVTYVAYQGIGIGLQKKFKIQDKGNSVDYYTLLGDYYNVGLPEVIEVPRSVESPRNPENCKIRIINFAEKPGESQVTQEAIEDLYGPVSLTWSDGTAINNALSHVPVGKVSDYVEIPYGTYQLKVLTENQRQLPSTGSLTMDYMTSSISYIENRTAVIPTYLTYNPIANFKPGGVYTVVVYSQPFDYPNINDPEYTHNQVQNGFQIIADMDPPVNNTYARIQFVNARAEAGAVSLKVGGKSTEAVGFGSHTAYMPAIHGKLQFQAILNNTALTAVNYDVKAGDNYTVWLYSTATGKDSLVVSHNNLSGVTFGGQSGTQDATYERFKTNFYTDVRFFNFNIVFPYATFTSDNGKPFSNNGWAFNERSTEQLTPGYIPWINPYVRLVQMGGNTKIQTQKIMAYHATENTTPGSWADEVAIYTTQDLIAKPELFAVRGALPNADIGSYSIALIGKQTEDPRYKSRMMIVKHTK</sequence>
<evidence type="ECO:0000313" key="2">
    <source>
        <dbReference type="Proteomes" id="UP000250831"/>
    </source>
</evidence>
<keyword evidence="2" id="KW-1185">Reference proteome</keyword>
<dbReference type="RefSeq" id="WP_108633350.1">
    <property type="nucleotide sequence ID" value="NZ_QCXX01000002.1"/>
</dbReference>